<dbReference type="EMBL" id="AWUW01000069">
    <property type="protein sequence ID" value="ERJ66816.1"/>
    <property type="molecule type" value="Genomic_DNA"/>
</dbReference>
<name>A0A0E2LRK7_PORGN</name>
<accession>A0A0E2LRK7</accession>
<organism evidence="1 2">
    <name type="scientific">Porphyromonas gingivalis F0570</name>
    <dbReference type="NCBI Taxonomy" id="1227271"/>
    <lineage>
        <taxon>Bacteria</taxon>
        <taxon>Pseudomonadati</taxon>
        <taxon>Bacteroidota</taxon>
        <taxon>Bacteroidia</taxon>
        <taxon>Bacteroidales</taxon>
        <taxon>Porphyromonadaceae</taxon>
        <taxon>Porphyromonas</taxon>
    </lineage>
</organism>
<proteinExistence type="predicted"/>
<reference evidence="1 2" key="1">
    <citation type="submission" date="2013-06" db="EMBL/GenBank/DDBJ databases">
        <authorList>
            <person name="Weinstock G."/>
            <person name="Sodergren E."/>
            <person name="Lobos E.A."/>
            <person name="Fulton L."/>
            <person name="Fulton R."/>
            <person name="Courtney L."/>
            <person name="Fronick C."/>
            <person name="O'Laughlin M."/>
            <person name="Godfrey J."/>
            <person name="Wilson R.M."/>
            <person name="Miner T."/>
            <person name="Farmer C."/>
            <person name="Delehaunty K."/>
            <person name="Cordes M."/>
            <person name="Minx P."/>
            <person name="Tomlinson C."/>
            <person name="Chen J."/>
            <person name="Wollam A."/>
            <person name="Pepin K.H."/>
            <person name="Bhonagiri V."/>
            <person name="Zhang X."/>
            <person name="Warren W."/>
            <person name="Mitreva M."/>
            <person name="Mardis E.R."/>
            <person name="Wilson R.K."/>
        </authorList>
    </citation>
    <scope>NUCLEOTIDE SEQUENCE [LARGE SCALE GENOMIC DNA]</scope>
    <source>
        <strain evidence="1 2">F0570</strain>
    </source>
</reference>
<dbReference type="HOGENOM" id="CLU_3274353_0_0_10"/>
<comment type="caution">
    <text evidence="1">The sequence shown here is derived from an EMBL/GenBank/DDBJ whole genome shotgun (WGS) entry which is preliminary data.</text>
</comment>
<dbReference type="Proteomes" id="UP000016630">
    <property type="component" value="Unassembled WGS sequence"/>
</dbReference>
<sequence length="41" mass="4994">MLKATNIFAMMIKYYCLLSDDKCRHYIQYRNDAESFLNQIQ</sequence>
<dbReference type="PATRIC" id="fig|1227271.3.peg.857"/>
<evidence type="ECO:0000313" key="1">
    <source>
        <dbReference type="EMBL" id="ERJ66816.1"/>
    </source>
</evidence>
<dbReference type="AlphaFoldDB" id="A0A0E2LRK7"/>
<evidence type="ECO:0000313" key="2">
    <source>
        <dbReference type="Proteomes" id="UP000016630"/>
    </source>
</evidence>
<gene>
    <name evidence="1" type="ORF">HMPREF1555_00986</name>
</gene>
<protein>
    <submittedName>
        <fullName evidence="1">Uncharacterized protein</fullName>
    </submittedName>
</protein>